<comment type="caution">
    <text evidence="1">The sequence shown here is derived from an EMBL/GenBank/DDBJ whole genome shotgun (WGS) entry which is preliminary data.</text>
</comment>
<dbReference type="PANTHER" id="PTHR31912:SF34">
    <property type="entry name" value="NOTOCHORD-RELATED PROTEIN"/>
    <property type="match status" value="1"/>
</dbReference>
<evidence type="ECO:0000313" key="1">
    <source>
        <dbReference type="EMBL" id="KNZ47691.1"/>
    </source>
</evidence>
<dbReference type="VEuPathDB" id="FungiDB:VP01_6216g1"/>
<evidence type="ECO:0000313" key="2">
    <source>
        <dbReference type="Proteomes" id="UP000037035"/>
    </source>
</evidence>
<dbReference type="EMBL" id="LAVV01011515">
    <property type="protein sequence ID" value="KNZ47691.1"/>
    <property type="molecule type" value="Genomic_DNA"/>
</dbReference>
<dbReference type="PANTHER" id="PTHR31912">
    <property type="entry name" value="IP13529P"/>
    <property type="match status" value="1"/>
</dbReference>
<dbReference type="AlphaFoldDB" id="A0A0L6UGL5"/>
<organism evidence="1 2">
    <name type="scientific">Puccinia sorghi</name>
    <dbReference type="NCBI Taxonomy" id="27349"/>
    <lineage>
        <taxon>Eukaryota</taxon>
        <taxon>Fungi</taxon>
        <taxon>Dikarya</taxon>
        <taxon>Basidiomycota</taxon>
        <taxon>Pucciniomycotina</taxon>
        <taxon>Pucciniomycetes</taxon>
        <taxon>Pucciniales</taxon>
        <taxon>Pucciniaceae</taxon>
        <taxon>Puccinia</taxon>
    </lineage>
</organism>
<gene>
    <name evidence="1" type="ORF">VP01_6216g1</name>
</gene>
<feature type="non-terminal residue" evidence="1">
    <location>
        <position position="271"/>
    </location>
</feature>
<accession>A0A0L6UGL5</accession>
<name>A0A0L6UGL5_9BASI</name>
<dbReference type="Proteomes" id="UP000037035">
    <property type="component" value="Unassembled WGS sequence"/>
</dbReference>
<protein>
    <submittedName>
        <fullName evidence="1">Uncharacterized protein</fullName>
    </submittedName>
</protein>
<proteinExistence type="predicted"/>
<sequence length="271" mass="31225">MKLSNDLITNGLVAFDSGLNQQVLVMTAVLCFLGDSPMHAEITNTLNPGVSLNPCRVCSLQISILANKPSETYVMQCVGLNSLGERVESNLRKWNNINDVFITQWKTRNKEKINKINSLIENGKVDKIFNPFLQLKGFDGCNDTRVEVIHVFLLGAIKYMIRDFMIHLKSKDLPQLIAFWESLNKESLDLAELNGKYFVKHFKSLVGKYFKKAIQMIPFMFYQFMDSAKRELWSLPCHLAPYVYQTSILNLYDYLKECSQKIDIFLHHVIK</sequence>
<keyword evidence="2" id="KW-1185">Reference proteome</keyword>
<dbReference type="STRING" id="27349.A0A0L6UGL5"/>
<reference evidence="1 2" key="1">
    <citation type="submission" date="2015-08" db="EMBL/GenBank/DDBJ databases">
        <title>Next Generation Sequencing and Analysis of the Genome of Puccinia sorghi L Schw, the Causal Agent of Maize Common Rust.</title>
        <authorList>
            <person name="Rochi L."/>
            <person name="Burguener G."/>
            <person name="Darino M."/>
            <person name="Turjanski A."/>
            <person name="Kreff E."/>
            <person name="Dieguez M.J."/>
            <person name="Sacco F."/>
        </authorList>
    </citation>
    <scope>NUCLEOTIDE SEQUENCE [LARGE SCALE GENOMIC DNA]</scope>
    <source>
        <strain evidence="1 2">RO10H11247</strain>
    </source>
</reference>
<dbReference type="OrthoDB" id="2505507at2759"/>